<evidence type="ECO:0000313" key="1">
    <source>
        <dbReference type="EMBL" id="QIG44325.1"/>
    </source>
</evidence>
<dbReference type="AlphaFoldDB" id="A0A6G6WGV6"/>
<keyword evidence="2" id="KW-1185">Reference proteome</keyword>
<evidence type="ECO:0000313" key="2">
    <source>
        <dbReference type="Proteomes" id="UP000502996"/>
    </source>
</evidence>
<organism evidence="1 2">
    <name type="scientific">Nocardioides anomalus</name>
    <dbReference type="NCBI Taxonomy" id="2712223"/>
    <lineage>
        <taxon>Bacteria</taxon>
        <taxon>Bacillati</taxon>
        <taxon>Actinomycetota</taxon>
        <taxon>Actinomycetes</taxon>
        <taxon>Propionibacteriales</taxon>
        <taxon>Nocardioidaceae</taxon>
        <taxon>Nocardioides</taxon>
    </lineage>
</organism>
<name>A0A6G6WGV6_9ACTN</name>
<accession>A0A6G6WGV6</accession>
<dbReference type="RefSeq" id="WP_165235531.1">
    <property type="nucleotide sequence ID" value="NZ_CP049257.1"/>
</dbReference>
<dbReference type="EMBL" id="CP049257">
    <property type="protein sequence ID" value="QIG44325.1"/>
    <property type="molecule type" value="Genomic_DNA"/>
</dbReference>
<protein>
    <submittedName>
        <fullName evidence="1">Uncharacterized protein</fullName>
    </submittedName>
</protein>
<sequence length="55" mass="6462">MLAPEVDTVQAREERRRQAVLRYRRHVQELLQRREDLAGVSKLADLMSDATRWAA</sequence>
<proteinExistence type="predicted"/>
<dbReference type="KEGG" id="nano:G5V58_17455"/>
<gene>
    <name evidence="1" type="ORF">G5V58_17455</name>
</gene>
<dbReference type="Proteomes" id="UP000502996">
    <property type="component" value="Chromosome"/>
</dbReference>
<reference evidence="1 2" key="1">
    <citation type="submission" date="2020-02" db="EMBL/GenBank/DDBJ databases">
        <title>Full genome sequence of Nocardioides sp. R-3366.</title>
        <authorList>
            <person name="Im W.-T."/>
        </authorList>
    </citation>
    <scope>NUCLEOTIDE SEQUENCE [LARGE SCALE GENOMIC DNA]</scope>
    <source>
        <strain evidence="1 2">R-3366</strain>
    </source>
</reference>